<gene>
    <name evidence="2" type="ORF">GCM10010507_60720</name>
</gene>
<protein>
    <submittedName>
        <fullName evidence="2">Uncharacterized protein</fullName>
    </submittedName>
</protein>
<sequence length="76" mass="7458">MVLCRAASGRLFLVVPGGRTVAAPTGVVSVTCGMGRGTRDTAGVTGPAPDARGCAGTAWRNGDPLDGTAVPATYAP</sequence>
<evidence type="ECO:0000256" key="1">
    <source>
        <dbReference type="SAM" id="MobiDB-lite"/>
    </source>
</evidence>
<organism evidence="2 3">
    <name type="scientific">Streptomyces cinnamoneus</name>
    <name type="common">Streptoverticillium cinnamoneum</name>
    <dbReference type="NCBI Taxonomy" id="53446"/>
    <lineage>
        <taxon>Bacteria</taxon>
        <taxon>Bacillati</taxon>
        <taxon>Actinomycetota</taxon>
        <taxon>Actinomycetes</taxon>
        <taxon>Kitasatosporales</taxon>
        <taxon>Streptomycetaceae</taxon>
        <taxon>Streptomyces</taxon>
        <taxon>Streptomyces cinnamoneus group</taxon>
    </lineage>
</organism>
<reference evidence="2" key="2">
    <citation type="submission" date="2020-09" db="EMBL/GenBank/DDBJ databases">
        <authorList>
            <person name="Sun Q."/>
            <person name="Ohkuma M."/>
        </authorList>
    </citation>
    <scope>NUCLEOTIDE SEQUENCE</scope>
    <source>
        <strain evidence="2">JCM 4633</strain>
    </source>
</reference>
<reference evidence="2" key="1">
    <citation type="journal article" date="2014" name="Int. J. Syst. Evol. Microbiol.">
        <title>Complete genome sequence of Corynebacterium casei LMG S-19264T (=DSM 44701T), isolated from a smear-ripened cheese.</title>
        <authorList>
            <consortium name="US DOE Joint Genome Institute (JGI-PGF)"/>
            <person name="Walter F."/>
            <person name="Albersmeier A."/>
            <person name="Kalinowski J."/>
            <person name="Ruckert C."/>
        </authorList>
    </citation>
    <scope>NUCLEOTIDE SEQUENCE</scope>
    <source>
        <strain evidence="2">JCM 4633</strain>
    </source>
</reference>
<evidence type="ECO:0000313" key="3">
    <source>
        <dbReference type="Proteomes" id="UP000646244"/>
    </source>
</evidence>
<proteinExistence type="predicted"/>
<name>A0A918U0Z1_STRCJ</name>
<comment type="caution">
    <text evidence="2">The sequence shown here is derived from an EMBL/GenBank/DDBJ whole genome shotgun (WGS) entry which is preliminary data.</text>
</comment>
<dbReference type="EMBL" id="BMVB01000039">
    <property type="protein sequence ID" value="GHC73344.1"/>
    <property type="molecule type" value="Genomic_DNA"/>
</dbReference>
<dbReference type="Proteomes" id="UP000646244">
    <property type="component" value="Unassembled WGS sequence"/>
</dbReference>
<evidence type="ECO:0000313" key="2">
    <source>
        <dbReference type="EMBL" id="GHC73344.1"/>
    </source>
</evidence>
<accession>A0A918U0Z1</accession>
<feature type="region of interest" description="Disordered" evidence="1">
    <location>
        <begin position="57"/>
        <end position="76"/>
    </location>
</feature>
<dbReference type="AlphaFoldDB" id="A0A918U0Z1"/>